<dbReference type="Proteomes" id="UP000663870">
    <property type="component" value="Unassembled WGS sequence"/>
</dbReference>
<accession>A0A816DDG6</accession>
<name>A0A816DDG6_9BILA</name>
<comment type="caution">
    <text evidence="3">The sequence shown here is derived from an EMBL/GenBank/DDBJ whole genome shotgun (WGS) entry which is preliminary data.</text>
</comment>
<dbReference type="AlphaFoldDB" id="A0A816DDG6"/>
<protein>
    <recommendedName>
        <fullName evidence="1">Nudix hydrolase domain-containing protein</fullName>
    </recommendedName>
</protein>
<proteinExistence type="predicted"/>
<dbReference type="Proteomes" id="UP000663854">
    <property type="component" value="Unassembled WGS sequence"/>
</dbReference>
<dbReference type="InterPro" id="IPR000086">
    <property type="entry name" value="NUDIX_hydrolase_dom"/>
</dbReference>
<dbReference type="Pfam" id="PF00293">
    <property type="entry name" value="NUDIX"/>
    <property type="match status" value="1"/>
</dbReference>
<evidence type="ECO:0000313" key="4">
    <source>
        <dbReference type="Proteomes" id="UP000663870"/>
    </source>
</evidence>
<feature type="domain" description="Nudix hydrolase" evidence="1">
    <location>
        <begin position="146"/>
        <end position="192"/>
    </location>
</feature>
<evidence type="ECO:0000259" key="1">
    <source>
        <dbReference type="Pfam" id="PF00293"/>
    </source>
</evidence>
<gene>
    <name evidence="3" type="ORF">JXQ802_LOCUS52484</name>
    <name evidence="2" type="ORF">PYM288_LOCUS36148</name>
</gene>
<dbReference type="InterPro" id="IPR015797">
    <property type="entry name" value="NUDIX_hydrolase-like_dom_sf"/>
</dbReference>
<dbReference type="SUPFAM" id="SSF55811">
    <property type="entry name" value="Nudix"/>
    <property type="match status" value="1"/>
</dbReference>
<reference evidence="3" key="1">
    <citation type="submission" date="2021-02" db="EMBL/GenBank/DDBJ databases">
        <authorList>
            <person name="Nowell W R."/>
        </authorList>
    </citation>
    <scope>NUCLEOTIDE SEQUENCE</scope>
</reference>
<keyword evidence="4" id="KW-1185">Reference proteome</keyword>
<dbReference type="EMBL" id="CAJNOH010006770">
    <property type="protein sequence ID" value="CAF1440912.1"/>
    <property type="molecule type" value="Genomic_DNA"/>
</dbReference>
<evidence type="ECO:0000313" key="2">
    <source>
        <dbReference type="EMBL" id="CAF1440912.1"/>
    </source>
</evidence>
<dbReference type="EMBL" id="CAJNOL010008376">
    <property type="protein sequence ID" value="CAF1635869.1"/>
    <property type="molecule type" value="Genomic_DNA"/>
</dbReference>
<evidence type="ECO:0000313" key="3">
    <source>
        <dbReference type="EMBL" id="CAF1635869.1"/>
    </source>
</evidence>
<dbReference type="Gene3D" id="3.90.79.10">
    <property type="entry name" value="Nucleoside Triphosphate Pyrophosphohydrolase"/>
    <property type="match status" value="1"/>
</dbReference>
<organism evidence="3 4">
    <name type="scientific">Rotaria sordida</name>
    <dbReference type="NCBI Taxonomy" id="392033"/>
    <lineage>
        <taxon>Eukaryota</taxon>
        <taxon>Metazoa</taxon>
        <taxon>Spiralia</taxon>
        <taxon>Gnathifera</taxon>
        <taxon>Rotifera</taxon>
        <taxon>Eurotatoria</taxon>
        <taxon>Bdelloidea</taxon>
        <taxon>Philodinida</taxon>
        <taxon>Philodinidae</taxon>
        <taxon>Rotaria</taxon>
    </lineage>
</organism>
<sequence length="344" mass="40533">MPFDTNNKYYPPDTFKTNIKRYISKCICSQTSSCTSKEHQKVLEQLPAIENDFYDSYKFLNNKQDFTFEEKNILIADDMKNYAIARVTDLLCELYNRRCQKSKKLAADEFYGEKTAKAIWKERCKEREKCPRGGIVLLSCEKPVNERIVLIKCNRNDCTNYGHSKGKIEVDETIQECSAREGSEELGLPRDYIYDQIKNNNHPIKKTVPYKLDGLTTCVEHYYFIIDVSFEDIHFELNEYEIDVSENDDSEKYANYYMVTCTNFTVASSLIWDILKFVDDKNGNKLASDKYKHIHRYCQRKLNEIILFNNQHQWWTTSDIACANKIYSLSLSFITHDWYGNTFF</sequence>